<evidence type="ECO:0000313" key="2">
    <source>
        <dbReference type="EMBL" id="QWV19267.1"/>
    </source>
</evidence>
<sequence>MKALGYEDLADVTVRRSISSLEQAQVNVSVGKLAELAKALDFDFVALVAICVAVREDTAPEKIVERASNALAEFSSQGGIMQLRSQLTEGKITPRSPGKPANAKNIAAVTNLRSRGFSQAEISKELGLSKSTVNRYWKLAEK</sequence>
<dbReference type="EMBL" id="CP076683">
    <property type="protein sequence ID" value="QWV19267.1"/>
    <property type="molecule type" value="Genomic_DNA"/>
</dbReference>
<dbReference type="Proteomes" id="UP000683436">
    <property type="component" value="Chromosome"/>
</dbReference>
<evidence type="ECO:0000313" key="3">
    <source>
        <dbReference type="Proteomes" id="UP000683436"/>
    </source>
</evidence>
<dbReference type="InterPro" id="IPR001387">
    <property type="entry name" value="Cro/C1-type_HTH"/>
</dbReference>
<proteinExistence type="predicted"/>
<gene>
    <name evidence="2" type="ORF">KQ248_08075</name>
</gene>
<evidence type="ECO:0000259" key="1">
    <source>
        <dbReference type="PROSITE" id="PS50943"/>
    </source>
</evidence>
<organism evidence="2 3">
    <name type="scientific">Stutzerimonas zhaodongensis</name>
    <dbReference type="NCBI Taxonomy" id="1176257"/>
    <lineage>
        <taxon>Bacteria</taxon>
        <taxon>Pseudomonadati</taxon>
        <taxon>Pseudomonadota</taxon>
        <taxon>Gammaproteobacteria</taxon>
        <taxon>Pseudomonadales</taxon>
        <taxon>Pseudomonadaceae</taxon>
        <taxon>Stutzerimonas</taxon>
    </lineage>
</organism>
<dbReference type="PROSITE" id="PS50943">
    <property type="entry name" value="HTH_CROC1"/>
    <property type="match status" value="1"/>
</dbReference>
<name>A0ABX8IZX5_9GAMM</name>
<feature type="domain" description="HTH cro/C1-type" evidence="1">
    <location>
        <begin position="15"/>
        <end position="47"/>
    </location>
</feature>
<reference evidence="2 3" key="1">
    <citation type="submission" date="2021-06" db="EMBL/GenBank/DDBJ databases">
        <title>Microbial metabolic specificity influences pelagic lipid remineralization.</title>
        <authorList>
            <person name="Behrendt L."/>
            <person name="Hunter J.E."/>
            <person name="Alcolombri U."/>
            <person name="Smriga S."/>
            <person name="Mincer T."/>
            <person name="Lowenstein D.P."/>
            <person name="Peaudecerf F.J."/>
            <person name="Fernandez V.I."/>
            <person name="Fredricks H."/>
            <person name="Almblad H."/>
            <person name="Harrison J.J."/>
            <person name="Stocker R."/>
            <person name="Van Mooy B.A.S."/>
        </authorList>
    </citation>
    <scope>NUCLEOTIDE SEQUENCE [LARGE SCALE GENOMIC DNA]</scope>
    <source>
        <strain evidence="2 3">A252</strain>
    </source>
</reference>
<protein>
    <submittedName>
        <fullName evidence="2">Resolvase</fullName>
    </submittedName>
</protein>
<accession>A0ABX8IZX5</accession>
<keyword evidence="3" id="KW-1185">Reference proteome</keyword>